<protein>
    <submittedName>
        <fullName evidence="1">ATP-dependent Zn protease</fullName>
    </submittedName>
</protein>
<dbReference type="OrthoDB" id="9809136at2"/>
<dbReference type="RefSeq" id="WP_017927935.1">
    <property type="nucleotide sequence ID" value="NZ_KB822996.1"/>
</dbReference>
<dbReference type="Pfam" id="PF07372">
    <property type="entry name" value="DUF1491"/>
    <property type="match status" value="1"/>
</dbReference>
<dbReference type="GO" id="GO:0006508">
    <property type="term" value="P:proteolysis"/>
    <property type="evidence" value="ECO:0007669"/>
    <property type="project" value="UniProtKB-KW"/>
</dbReference>
<name>A0A017HGZ5_9RHOB</name>
<keyword evidence="1" id="KW-0378">Hydrolase</keyword>
<evidence type="ECO:0000313" key="2">
    <source>
        <dbReference type="Proteomes" id="UP000025047"/>
    </source>
</evidence>
<dbReference type="Gene3D" id="3.40.1530.20">
    <property type="entry name" value="Protein of unknown function (DUF1491)"/>
    <property type="match status" value="1"/>
</dbReference>
<keyword evidence="2" id="KW-1185">Reference proteome</keyword>
<comment type="caution">
    <text evidence="1">The sequence shown here is derived from an EMBL/GenBank/DDBJ whole genome shotgun (WGS) entry which is preliminary data.</text>
</comment>
<evidence type="ECO:0000313" key="1">
    <source>
        <dbReference type="EMBL" id="EYD73034.1"/>
    </source>
</evidence>
<dbReference type="GO" id="GO:0008233">
    <property type="term" value="F:peptidase activity"/>
    <property type="evidence" value="ECO:0007669"/>
    <property type="project" value="UniProtKB-KW"/>
</dbReference>
<sequence>MSRLAAGIWVSAYLTRLRLADIPVFVTAKGDETAGAVLVKLNTLDGQARCFQRSLDLMTGARVWIVLAEGDEAEVDATIERQKRFDPDLWVIEVEDRAGRTLLDEPGLAD</sequence>
<dbReference type="STRING" id="1122180.Lokhon_00559"/>
<dbReference type="eggNOG" id="COG5447">
    <property type="taxonomic scope" value="Bacteria"/>
</dbReference>
<dbReference type="HOGENOM" id="CLU_146719_1_0_5"/>
<accession>A0A017HGZ5</accession>
<dbReference type="Proteomes" id="UP000025047">
    <property type="component" value="Unassembled WGS sequence"/>
</dbReference>
<dbReference type="PATRIC" id="fig|1122180.6.peg.562"/>
<organism evidence="1 2">
    <name type="scientific">Limimaricola hongkongensis DSM 17492</name>
    <dbReference type="NCBI Taxonomy" id="1122180"/>
    <lineage>
        <taxon>Bacteria</taxon>
        <taxon>Pseudomonadati</taxon>
        <taxon>Pseudomonadota</taxon>
        <taxon>Alphaproteobacteria</taxon>
        <taxon>Rhodobacterales</taxon>
        <taxon>Paracoccaceae</taxon>
        <taxon>Limimaricola</taxon>
    </lineage>
</organism>
<dbReference type="InterPro" id="IPR009964">
    <property type="entry name" value="DUF1491"/>
</dbReference>
<gene>
    <name evidence="1" type="ORF">Lokhon_00559</name>
</gene>
<dbReference type="AlphaFoldDB" id="A0A017HGZ5"/>
<proteinExistence type="predicted"/>
<keyword evidence="1" id="KW-0645">Protease</keyword>
<dbReference type="EMBL" id="APGJ01000003">
    <property type="protein sequence ID" value="EYD73034.1"/>
    <property type="molecule type" value="Genomic_DNA"/>
</dbReference>
<reference evidence="1 2" key="1">
    <citation type="submission" date="2013-03" db="EMBL/GenBank/DDBJ databases">
        <authorList>
            <person name="Fiebig A."/>
            <person name="Goeker M."/>
            <person name="Klenk H.-P.P."/>
        </authorList>
    </citation>
    <scope>NUCLEOTIDE SEQUENCE [LARGE SCALE GENOMIC DNA]</scope>
    <source>
        <strain evidence="1 2">DSM 17492</strain>
    </source>
</reference>